<evidence type="ECO:0000313" key="3">
    <source>
        <dbReference type="Proteomes" id="UP000235392"/>
    </source>
</evidence>
<feature type="compositionally biased region" description="Basic and acidic residues" evidence="1">
    <location>
        <begin position="34"/>
        <end position="48"/>
    </location>
</feature>
<feature type="region of interest" description="Disordered" evidence="1">
    <location>
        <begin position="17"/>
        <end position="66"/>
    </location>
</feature>
<dbReference type="EMBL" id="PGCI01000403">
    <property type="protein sequence ID" value="PLW27513.1"/>
    <property type="molecule type" value="Genomic_DNA"/>
</dbReference>
<sequence>MRKGIFPLLWSQDENSSLDSINANAHQQPSKSSPEQKAKVDDVSHESKGSVVTGTTPLESNQTSESVPIAKIPDYLVPDPAMEAHITQNAAPLAKAVETIYTELYFCPTCENSYNRVPTNNFATGKKNPEALLPKPTEQLVAQELVSSSDVEPDIRVATQNAKVEPQHTLETATALTSDATPVQPERMIEAELPPTDFDSADTAATNSQEAKDSLSFI</sequence>
<feature type="region of interest" description="Disordered" evidence="1">
    <location>
        <begin position="176"/>
        <end position="218"/>
    </location>
</feature>
<proteinExistence type="predicted"/>
<dbReference type="Proteomes" id="UP000235392">
    <property type="component" value="Unassembled WGS sequence"/>
</dbReference>
<protein>
    <submittedName>
        <fullName evidence="2">Uncharacterized protein</fullName>
    </submittedName>
</protein>
<gene>
    <name evidence="2" type="ORF">PCASD_26294</name>
</gene>
<dbReference type="AlphaFoldDB" id="A0A2N5TPT4"/>
<organism evidence="2 3">
    <name type="scientific">Puccinia coronata f. sp. avenae</name>
    <dbReference type="NCBI Taxonomy" id="200324"/>
    <lineage>
        <taxon>Eukaryota</taxon>
        <taxon>Fungi</taxon>
        <taxon>Dikarya</taxon>
        <taxon>Basidiomycota</taxon>
        <taxon>Pucciniomycotina</taxon>
        <taxon>Pucciniomycetes</taxon>
        <taxon>Pucciniales</taxon>
        <taxon>Pucciniaceae</taxon>
        <taxon>Puccinia</taxon>
    </lineage>
</organism>
<accession>A0A2N5TPT4</accession>
<comment type="caution">
    <text evidence="2">The sequence shown here is derived from an EMBL/GenBank/DDBJ whole genome shotgun (WGS) entry which is preliminary data.</text>
</comment>
<evidence type="ECO:0000256" key="1">
    <source>
        <dbReference type="SAM" id="MobiDB-lite"/>
    </source>
</evidence>
<evidence type="ECO:0000313" key="2">
    <source>
        <dbReference type="EMBL" id="PLW27513.1"/>
    </source>
</evidence>
<feature type="compositionally biased region" description="Polar residues" evidence="1">
    <location>
        <begin position="17"/>
        <end position="33"/>
    </location>
</feature>
<reference evidence="2 3" key="1">
    <citation type="submission" date="2017-11" db="EMBL/GenBank/DDBJ databases">
        <title>De novo assembly and phasing of dikaryotic genomes from two isolates of Puccinia coronata f. sp. avenae, the causal agent of oat crown rust.</title>
        <authorList>
            <person name="Miller M.E."/>
            <person name="Zhang Y."/>
            <person name="Omidvar V."/>
            <person name="Sperschneider J."/>
            <person name="Schwessinger B."/>
            <person name="Raley C."/>
            <person name="Palmer J.M."/>
            <person name="Garnica D."/>
            <person name="Upadhyaya N."/>
            <person name="Rathjen J."/>
            <person name="Taylor J.M."/>
            <person name="Park R.F."/>
            <person name="Dodds P.N."/>
            <person name="Hirsch C.D."/>
            <person name="Kianian S.F."/>
            <person name="Figueroa M."/>
        </authorList>
    </citation>
    <scope>NUCLEOTIDE SEQUENCE [LARGE SCALE GENOMIC DNA]</scope>
    <source>
        <strain evidence="2">12SD80</strain>
    </source>
</reference>
<feature type="compositionally biased region" description="Polar residues" evidence="1">
    <location>
        <begin position="50"/>
        <end position="66"/>
    </location>
</feature>
<name>A0A2N5TPT4_9BASI</name>